<dbReference type="Pfam" id="PF23265">
    <property type="entry name" value="Ig-like_KY"/>
    <property type="match status" value="1"/>
</dbReference>
<organism evidence="2">
    <name type="scientific">Octopus bimaculoides</name>
    <name type="common">California two-spotted octopus</name>
    <dbReference type="NCBI Taxonomy" id="37653"/>
    <lineage>
        <taxon>Eukaryota</taxon>
        <taxon>Metazoa</taxon>
        <taxon>Spiralia</taxon>
        <taxon>Lophotrochozoa</taxon>
        <taxon>Mollusca</taxon>
        <taxon>Cephalopoda</taxon>
        <taxon>Coleoidea</taxon>
        <taxon>Octopodiformes</taxon>
        <taxon>Octopoda</taxon>
        <taxon>Incirrata</taxon>
        <taxon>Octopodidae</taxon>
        <taxon>Octopus</taxon>
    </lineage>
</organism>
<dbReference type="InterPro" id="IPR053041">
    <property type="entry name" value="Transglut-like_Superfamily_Mod"/>
</dbReference>
<sequence>MSSEKPELPYGYLGAQEKFAEFGLATQNYTEPEITAQDNQLEVKLKASKPVKVTCNLIACKDDKETPENVFTHTQDKVITLVVHFPASGYYKLQIYALLLSDESKTLPGVFNYLIHVKRALNAVYPFPKQYAQWKDGCYLYEPLVLHSGSSLAKVNFKCSIPKANAVAVVAEGEWTHLTKDANDNWEGKVALVQFRGKGIKVTLNANFGADETKYSTLLEYNI</sequence>
<accession>A0A0L8H1K0</accession>
<feature type="domain" description="KY-like immunoglobulin-like" evidence="1">
    <location>
        <begin position="14"/>
        <end position="128"/>
    </location>
</feature>
<reference evidence="2" key="1">
    <citation type="submission" date="2015-07" db="EMBL/GenBank/DDBJ databases">
        <title>MeaNS - Measles Nucleotide Surveillance Program.</title>
        <authorList>
            <person name="Tran T."/>
            <person name="Druce J."/>
        </authorList>
    </citation>
    <scope>NUCLEOTIDE SEQUENCE</scope>
    <source>
        <strain evidence="2">UCB-OBI-ISO-001</strain>
        <tissue evidence="2">Gonad</tissue>
    </source>
</reference>
<dbReference type="PANTHER" id="PTHR47020">
    <property type="entry name" value="HILLARIN"/>
    <property type="match status" value="1"/>
</dbReference>
<protein>
    <recommendedName>
        <fullName evidence="1">KY-like immunoglobulin-like domain-containing protein</fullName>
    </recommendedName>
</protein>
<dbReference type="OMA" id="DGCYLHE"/>
<dbReference type="PANTHER" id="PTHR47020:SF1">
    <property type="entry name" value="HILLARIN"/>
    <property type="match status" value="1"/>
</dbReference>
<dbReference type="KEGG" id="obi:106873394"/>
<evidence type="ECO:0000313" key="2">
    <source>
        <dbReference type="EMBL" id="KOF83082.1"/>
    </source>
</evidence>
<evidence type="ECO:0000259" key="1">
    <source>
        <dbReference type="Pfam" id="PF23265"/>
    </source>
</evidence>
<name>A0A0L8H1K0_OCTBM</name>
<gene>
    <name evidence="2" type="ORF">OCBIM_22024432mg</name>
</gene>
<dbReference type="AlphaFoldDB" id="A0A0L8H1K0"/>
<dbReference type="OrthoDB" id="6045135at2759"/>
<proteinExistence type="predicted"/>
<dbReference type="InterPro" id="IPR056564">
    <property type="entry name" value="Ig-like_KY"/>
</dbReference>
<dbReference type="EMBL" id="KQ419577">
    <property type="protein sequence ID" value="KOF83082.1"/>
    <property type="molecule type" value="Genomic_DNA"/>
</dbReference>